<protein>
    <submittedName>
        <fullName evidence="1">Uncharacterized protein</fullName>
    </submittedName>
</protein>
<keyword evidence="2" id="KW-1185">Reference proteome</keyword>
<reference evidence="1 2" key="1">
    <citation type="submission" date="2019-02" db="EMBL/GenBank/DDBJ databases">
        <title>Deep-cultivation of Planctomycetes and their phenomic and genomic characterization uncovers novel biology.</title>
        <authorList>
            <person name="Wiegand S."/>
            <person name="Jogler M."/>
            <person name="Boedeker C."/>
            <person name="Pinto D."/>
            <person name="Vollmers J."/>
            <person name="Rivas-Marin E."/>
            <person name="Kohn T."/>
            <person name="Peeters S.H."/>
            <person name="Heuer A."/>
            <person name="Rast P."/>
            <person name="Oberbeckmann S."/>
            <person name="Bunk B."/>
            <person name="Jeske O."/>
            <person name="Meyerdierks A."/>
            <person name="Storesund J.E."/>
            <person name="Kallscheuer N."/>
            <person name="Luecker S."/>
            <person name="Lage O.M."/>
            <person name="Pohl T."/>
            <person name="Merkel B.J."/>
            <person name="Hornburger P."/>
            <person name="Mueller R.-W."/>
            <person name="Bruemmer F."/>
            <person name="Labrenz M."/>
            <person name="Spormann A.M."/>
            <person name="Op den Camp H."/>
            <person name="Overmann J."/>
            <person name="Amann R."/>
            <person name="Jetten M.S.M."/>
            <person name="Mascher T."/>
            <person name="Medema M.H."/>
            <person name="Devos D.P."/>
            <person name="Kaster A.-K."/>
            <person name="Ovreas L."/>
            <person name="Rohde M."/>
            <person name="Galperin M.Y."/>
            <person name="Jogler C."/>
        </authorList>
    </citation>
    <scope>NUCLEOTIDE SEQUENCE [LARGE SCALE GENOMIC DNA]</scope>
    <source>
        <strain evidence="1 2">Pla85_3_4</strain>
    </source>
</reference>
<dbReference type="KEGG" id="lcre:Pla8534_40810"/>
<sequence length="166" mass="18547">MLAFVFKESYHNAAYRCVEINACITRFLTPAYLIKAPPLFAPPKATAIVRPRQRTCPQSGVRADPSSDRCERRTRTPAWASHTRILGDGSTQGTALPASLGFLNRSLDLSLASSRSQDFHGYLLFSRIFDIALIAAWTGAKPLDKRLHNRLICEFFVTRTSFLMIG</sequence>
<gene>
    <name evidence="1" type="ORF">Pla8534_40810</name>
</gene>
<evidence type="ECO:0000313" key="2">
    <source>
        <dbReference type="Proteomes" id="UP000317648"/>
    </source>
</evidence>
<organism evidence="1 2">
    <name type="scientific">Lignipirellula cremea</name>
    <dbReference type="NCBI Taxonomy" id="2528010"/>
    <lineage>
        <taxon>Bacteria</taxon>
        <taxon>Pseudomonadati</taxon>
        <taxon>Planctomycetota</taxon>
        <taxon>Planctomycetia</taxon>
        <taxon>Pirellulales</taxon>
        <taxon>Pirellulaceae</taxon>
        <taxon>Lignipirellula</taxon>
    </lineage>
</organism>
<dbReference type="Proteomes" id="UP000317648">
    <property type="component" value="Chromosome"/>
</dbReference>
<dbReference type="EMBL" id="CP036433">
    <property type="protein sequence ID" value="QDU96262.1"/>
    <property type="molecule type" value="Genomic_DNA"/>
</dbReference>
<name>A0A518DWQ2_9BACT</name>
<dbReference type="RefSeq" id="WP_145054909.1">
    <property type="nucleotide sequence ID" value="NZ_CP036433.1"/>
</dbReference>
<evidence type="ECO:0000313" key="1">
    <source>
        <dbReference type="EMBL" id="QDU96262.1"/>
    </source>
</evidence>
<proteinExistence type="predicted"/>
<accession>A0A518DWQ2</accession>
<dbReference type="AlphaFoldDB" id="A0A518DWQ2"/>